<reference evidence="1" key="1">
    <citation type="submission" date="2019-10" db="EMBL/GenBank/DDBJ databases">
        <authorList>
            <consortium name="Genoscope - CEA"/>
            <person name="William W."/>
        </authorList>
    </citation>
    <scope>NUCLEOTIDE SEQUENCE [LARGE SCALE GENOMIC DNA]</scope>
    <source>
        <strain evidence="1">BBR_PRJEB10992</strain>
    </source>
</reference>
<name>A0A7Z9BKQ7_9CYAN</name>
<dbReference type="EMBL" id="CZCU02000126">
    <property type="protein sequence ID" value="VXD15994.1"/>
    <property type="molecule type" value="Genomic_DNA"/>
</dbReference>
<accession>A0A7Z9BKQ7</accession>
<keyword evidence="2" id="KW-1185">Reference proteome</keyword>
<gene>
    <name evidence="1" type="ORF">PL8927_510022</name>
</gene>
<sequence length="320" mass="36510">MPVDSIKNIERAFTGRIPLITLDNDTPVNQVITVIDYADVLNRVKPSTAINISLSVALEQLQLISYLPGLYRPYRLPEYDEDLTPLIKQQAEDLAWMAEFNPSTGNAIELSLFEKFNNSSWQAIARKWLYNQQIEYYLDLINPFLNSKKASDIGDSTYCLGIAITQKPSNQTVNEVNNYIRIRGAYSGIITYEQQSELATTLNKYSNSVNPLPTNTKYRVLSSENRRKILYFQNTGLSIIFFNFDENFCNPDTSPFLLPGETLSYESGTFTWSGNGKQFLVPQSEFLILDEMWVYCEGKTFEGKNTPKNSIAWIQFIKGV</sequence>
<dbReference type="AlphaFoldDB" id="A0A7Z9BKQ7"/>
<comment type="caution">
    <text evidence="1">The sequence shown here is derived from an EMBL/GenBank/DDBJ whole genome shotgun (WGS) entry which is preliminary data.</text>
</comment>
<protein>
    <submittedName>
        <fullName evidence="1">Uncharacterized protein</fullName>
    </submittedName>
</protein>
<evidence type="ECO:0000313" key="1">
    <source>
        <dbReference type="EMBL" id="VXD15994.1"/>
    </source>
</evidence>
<evidence type="ECO:0000313" key="2">
    <source>
        <dbReference type="Proteomes" id="UP000184550"/>
    </source>
</evidence>
<proteinExistence type="predicted"/>
<organism evidence="1 2">
    <name type="scientific">Planktothrix serta PCC 8927</name>
    <dbReference type="NCBI Taxonomy" id="671068"/>
    <lineage>
        <taxon>Bacteria</taxon>
        <taxon>Bacillati</taxon>
        <taxon>Cyanobacteriota</taxon>
        <taxon>Cyanophyceae</taxon>
        <taxon>Oscillatoriophycideae</taxon>
        <taxon>Oscillatoriales</taxon>
        <taxon>Microcoleaceae</taxon>
        <taxon>Planktothrix</taxon>
    </lineage>
</organism>
<dbReference type="RefSeq" id="WP_083619820.1">
    <property type="nucleotide sequence ID" value="NZ_LR734863.1"/>
</dbReference>
<dbReference type="Proteomes" id="UP000184550">
    <property type="component" value="Unassembled WGS sequence"/>
</dbReference>